<dbReference type="InterPro" id="IPR050302">
    <property type="entry name" value="Rab_GAP_TBC_domain"/>
</dbReference>
<evidence type="ECO:0000313" key="4">
    <source>
        <dbReference type="EMBL" id="KAH0538164.1"/>
    </source>
</evidence>
<dbReference type="PROSITE" id="PS50086">
    <property type="entry name" value="TBC_RABGAP"/>
    <property type="match status" value="1"/>
</dbReference>
<keyword evidence="5" id="KW-1185">Reference proteome</keyword>
<feature type="compositionally biased region" description="Low complexity" evidence="2">
    <location>
        <begin position="147"/>
        <end position="166"/>
    </location>
</feature>
<dbReference type="InterPro" id="IPR035969">
    <property type="entry name" value="Rab-GAP_TBC_sf"/>
</dbReference>
<dbReference type="EMBL" id="JAGHQL010000120">
    <property type="protein sequence ID" value="KAH0538164.1"/>
    <property type="molecule type" value="Genomic_DNA"/>
</dbReference>
<gene>
    <name evidence="4" type="ORF">FGG08_005222</name>
</gene>
<evidence type="ECO:0000259" key="3">
    <source>
        <dbReference type="PROSITE" id="PS50086"/>
    </source>
</evidence>
<organism evidence="4 5">
    <name type="scientific">Glutinoglossum americanum</name>
    <dbReference type="NCBI Taxonomy" id="1670608"/>
    <lineage>
        <taxon>Eukaryota</taxon>
        <taxon>Fungi</taxon>
        <taxon>Dikarya</taxon>
        <taxon>Ascomycota</taxon>
        <taxon>Pezizomycotina</taxon>
        <taxon>Geoglossomycetes</taxon>
        <taxon>Geoglossales</taxon>
        <taxon>Geoglossaceae</taxon>
        <taxon>Glutinoglossum</taxon>
    </lineage>
</organism>
<keyword evidence="1" id="KW-0175">Coiled coil</keyword>
<comment type="caution">
    <text evidence="4">The sequence shown here is derived from an EMBL/GenBank/DDBJ whole genome shotgun (WGS) entry which is preliminary data.</text>
</comment>
<dbReference type="SMART" id="SM00164">
    <property type="entry name" value="TBC"/>
    <property type="match status" value="1"/>
</dbReference>
<feature type="coiled-coil region" evidence="1">
    <location>
        <begin position="304"/>
        <end position="331"/>
    </location>
</feature>
<feature type="compositionally biased region" description="Acidic residues" evidence="2">
    <location>
        <begin position="199"/>
        <end position="213"/>
    </location>
</feature>
<feature type="compositionally biased region" description="Low complexity" evidence="2">
    <location>
        <begin position="263"/>
        <end position="287"/>
    </location>
</feature>
<feature type="region of interest" description="Disordered" evidence="2">
    <location>
        <begin position="1"/>
        <end position="26"/>
    </location>
</feature>
<accession>A0A9P8I7M9</accession>
<dbReference type="Proteomes" id="UP000698800">
    <property type="component" value="Unassembled WGS sequence"/>
</dbReference>
<proteinExistence type="predicted"/>
<evidence type="ECO:0000313" key="5">
    <source>
        <dbReference type="Proteomes" id="UP000698800"/>
    </source>
</evidence>
<evidence type="ECO:0000256" key="2">
    <source>
        <dbReference type="SAM" id="MobiDB-lite"/>
    </source>
</evidence>
<feature type="region of interest" description="Disordered" evidence="2">
    <location>
        <begin position="135"/>
        <end position="303"/>
    </location>
</feature>
<dbReference type="Gene3D" id="1.10.10.750">
    <property type="entry name" value="Ypt/Rab-GAP domain of gyp1p, domain 1"/>
    <property type="match status" value="1"/>
</dbReference>
<dbReference type="Gene3D" id="1.10.472.80">
    <property type="entry name" value="Ypt/Rab-GAP domain of gyp1p, domain 3"/>
    <property type="match status" value="1"/>
</dbReference>
<dbReference type="PANTHER" id="PTHR47219">
    <property type="entry name" value="RAB GTPASE-ACTIVATING PROTEIN 1-LIKE"/>
    <property type="match status" value="1"/>
</dbReference>
<dbReference type="SUPFAM" id="SSF47923">
    <property type="entry name" value="Ypt/Rab-GAP domain of gyp1p"/>
    <property type="match status" value="2"/>
</dbReference>
<feature type="compositionally biased region" description="Low complexity" evidence="2">
    <location>
        <begin position="15"/>
        <end position="26"/>
    </location>
</feature>
<name>A0A9P8I7M9_9PEZI</name>
<dbReference type="PANTHER" id="PTHR47219:SF15">
    <property type="entry name" value="TBC1 DOMAIN FAMILY MEMBER 12 ISOFORM X1"/>
    <property type="match status" value="1"/>
</dbReference>
<dbReference type="GO" id="GO:0031267">
    <property type="term" value="F:small GTPase binding"/>
    <property type="evidence" value="ECO:0007669"/>
    <property type="project" value="TreeGrafter"/>
</dbReference>
<dbReference type="Pfam" id="PF00566">
    <property type="entry name" value="RabGAP-TBC"/>
    <property type="match status" value="1"/>
</dbReference>
<dbReference type="InterPro" id="IPR000195">
    <property type="entry name" value="Rab-GAP-TBC_dom"/>
</dbReference>
<dbReference type="AlphaFoldDB" id="A0A9P8I7M9"/>
<sequence>MVATAPGSPPDLTGSKSSKSSSFHSFSQFEQDGVLTDISNFEDIGLGEIDESYCPSPPTGTERYSVPKRPAPRLPISLSGGARHSAPNPNAQRELTNSKRPRYPSLKTHVHSIIENHLSLPNGARRGFISPSAPSLGISSVSKQQRSRTPSPDASSSYSISPASLPNQNGIHQHIRRSTSPSLMPRRGSWQPSRKTVQELEEEYHDSDEDVPDETVFWNVPVSPRPGRDAISTGTSSSESSDGRAPSIANGHTPMPLPEAIQNSLPGNRSNSPSPSKSNSSRGVSVGAIPKDGSDPGRVHKTRAKSWTAALEELSEEAKILTEALHAFAIEEGRSHEAKVQNGGKNGVVAPPEPRKPVKARTVELPPLRKSNVMIDPLPISKEKEAVLTRTRPSWLPPKSQKEEKRHLKEYQKIMALSIETERKRQERLHQEQECRDITKTSILRIWDHHVLPNWDRVLREPRTRELWWRGVAPRSRGTVWQKAIGNELELTEASYHAALKRAKDLETQLKKEGVIPSNGEECHANDDVSSPSSIEERKEVEWFRSIRRDVKEAYPELRIFQEGGPLNQGLVDVLMAYAMYRSDIGYVYGTHLIAAHLILNLSPPSSFITLANLLNRPLPLAFYTSEPTAISRAHNLLDRALAYKFPHLRTHLAKTLALPPSSYLDPMLRTLFTLHLPLDVASRVWDVYAFEGDAFLVRTAVGVLGRLEASLYGERDDVLRVLGWGAAGRWDVGGEDEFMLKVREAGKQERGKAPDL</sequence>
<dbReference type="FunFam" id="1.10.10.750:FF:000013">
    <property type="entry name" value="Similar to TBC domain protein"/>
    <property type="match status" value="1"/>
</dbReference>
<dbReference type="InterPro" id="IPR053949">
    <property type="entry name" value="SBE2/SBE22_M"/>
</dbReference>
<dbReference type="OrthoDB" id="289721at2759"/>
<dbReference type="Gene3D" id="1.10.8.270">
    <property type="entry name" value="putative rabgap domain of human tbc1 domain family member 14 like domains"/>
    <property type="match status" value="1"/>
</dbReference>
<feature type="region of interest" description="Disordered" evidence="2">
    <location>
        <begin position="48"/>
        <end position="104"/>
    </location>
</feature>
<evidence type="ECO:0000256" key="1">
    <source>
        <dbReference type="SAM" id="Coils"/>
    </source>
</evidence>
<reference evidence="4" key="1">
    <citation type="submission" date="2021-03" db="EMBL/GenBank/DDBJ databases">
        <title>Comparative genomics and phylogenomic investigation of the class Geoglossomycetes provide insights into ecological specialization and systematics.</title>
        <authorList>
            <person name="Melie T."/>
            <person name="Pirro S."/>
            <person name="Miller A.N."/>
            <person name="Quandt A."/>
        </authorList>
    </citation>
    <scope>NUCLEOTIDE SEQUENCE</scope>
    <source>
        <strain evidence="4">GBOQ0MN5Z8</strain>
    </source>
</reference>
<dbReference type="Pfam" id="PF22874">
    <property type="entry name" value="SBE2_M"/>
    <property type="match status" value="1"/>
</dbReference>
<dbReference type="FunFam" id="1.10.8.270:FF:000034">
    <property type="entry name" value="TBC (Tre-2/Bub2/Cdc16) domain family"/>
    <property type="match status" value="1"/>
</dbReference>
<dbReference type="GO" id="GO:0005096">
    <property type="term" value="F:GTPase activator activity"/>
    <property type="evidence" value="ECO:0007669"/>
    <property type="project" value="TreeGrafter"/>
</dbReference>
<feature type="domain" description="Rab-GAP TBC" evidence="3">
    <location>
        <begin position="471"/>
        <end position="693"/>
    </location>
</feature>
<protein>
    <recommendedName>
        <fullName evidence="3">Rab-GAP TBC domain-containing protein</fullName>
    </recommendedName>
</protein>